<dbReference type="Pfam" id="PF00041">
    <property type="entry name" value="fn3"/>
    <property type="match status" value="1"/>
</dbReference>
<dbReference type="AlphaFoldDB" id="A0AA89BYE2"/>
<feature type="domain" description="Fibronectin type-III" evidence="2">
    <location>
        <begin position="209"/>
        <end position="303"/>
    </location>
</feature>
<feature type="compositionally biased region" description="Basic and acidic residues" evidence="1">
    <location>
        <begin position="571"/>
        <end position="582"/>
    </location>
</feature>
<name>A0AA89BYE2_PINIB</name>
<feature type="region of interest" description="Disordered" evidence="1">
    <location>
        <begin position="288"/>
        <end position="398"/>
    </location>
</feature>
<dbReference type="InterPro" id="IPR003961">
    <property type="entry name" value="FN3_dom"/>
</dbReference>
<gene>
    <name evidence="3" type="ORF">FSP39_025424</name>
</gene>
<dbReference type="InterPro" id="IPR036116">
    <property type="entry name" value="FN3_sf"/>
</dbReference>
<dbReference type="EMBL" id="VSWD01000007">
    <property type="protein sequence ID" value="KAK3099029.1"/>
    <property type="molecule type" value="Genomic_DNA"/>
</dbReference>
<feature type="compositionally biased region" description="Basic and acidic residues" evidence="1">
    <location>
        <begin position="769"/>
        <end position="783"/>
    </location>
</feature>
<dbReference type="Gene3D" id="2.60.40.10">
    <property type="entry name" value="Immunoglobulins"/>
    <property type="match status" value="1"/>
</dbReference>
<feature type="compositionally biased region" description="Low complexity" evidence="1">
    <location>
        <begin position="507"/>
        <end position="516"/>
    </location>
</feature>
<feature type="compositionally biased region" description="Basic and acidic residues" evidence="1">
    <location>
        <begin position="458"/>
        <end position="484"/>
    </location>
</feature>
<feature type="compositionally biased region" description="Basic and acidic residues" evidence="1">
    <location>
        <begin position="518"/>
        <end position="539"/>
    </location>
</feature>
<dbReference type="CDD" id="cd00063">
    <property type="entry name" value="FN3"/>
    <property type="match status" value="1"/>
</dbReference>
<feature type="compositionally biased region" description="Polar residues" evidence="1">
    <location>
        <begin position="785"/>
        <end position="830"/>
    </location>
</feature>
<feature type="region of interest" description="Disordered" evidence="1">
    <location>
        <begin position="644"/>
        <end position="912"/>
    </location>
</feature>
<feature type="compositionally biased region" description="Polar residues" evidence="1">
    <location>
        <begin position="288"/>
        <end position="302"/>
    </location>
</feature>
<organism evidence="3 4">
    <name type="scientific">Pinctada imbricata</name>
    <name type="common">Atlantic pearl-oyster</name>
    <name type="synonym">Pinctada martensii</name>
    <dbReference type="NCBI Taxonomy" id="66713"/>
    <lineage>
        <taxon>Eukaryota</taxon>
        <taxon>Metazoa</taxon>
        <taxon>Spiralia</taxon>
        <taxon>Lophotrochozoa</taxon>
        <taxon>Mollusca</taxon>
        <taxon>Bivalvia</taxon>
        <taxon>Autobranchia</taxon>
        <taxon>Pteriomorphia</taxon>
        <taxon>Pterioida</taxon>
        <taxon>Pterioidea</taxon>
        <taxon>Pteriidae</taxon>
        <taxon>Pinctada</taxon>
    </lineage>
</organism>
<feature type="compositionally biased region" description="Polar residues" evidence="1">
    <location>
        <begin position="901"/>
        <end position="912"/>
    </location>
</feature>
<reference evidence="3" key="1">
    <citation type="submission" date="2019-08" db="EMBL/GenBank/DDBJ databases">
        <title>The improved chromosome-level genome for the pearl oyster Pinctada fucata martensii using PacBio sequencing and Hi-C.</title>
        <authorList>
            <person name="Zheng Z."/>
        </authorList>
    </citation>
    <scope>NUCLEOTIDE SEQUENCE</scope>
    <source>
        <strain evidence="3">ZZ-2019</strain>
        <tissue evidence="3">Adductor muscle</tissue>
    </source>
</reference>
<dbReference type="Proteomes" id="UP001186944">
    <property type="component" value="Unassembled WGS sequence"/>
</dbReference>
<sequence>MRARRAEDHIVVLRSELDRQRKMYEEERHLRTLQLEAIRYLWKEVQSLQSWKSEVLTSQQFRTMDSNRQDDSYNYSEEIQQTLERMETMNKTGASGRDSGYAMVDVERHRDLEKTCASLQNQVAQLSQALQSVSSVVFQSGFLGPTMDTTDMEGSLLVTGYEDDEISSCDESNYTTTKWGCVPHSLSPYPSEEEEQYFLTVPQSGFPTPPRNLRLEHKGENSVVISWQASRILDGHNREIHKPLVGYRVYVEEKPLALISQGGLKALIHGLNPKATYKIYVRAVSALGESNTSGKESSASDQDNMKERDRPSSRSERPSSSRSNTNSDGILMQPKLHTHRRTRSKDLQNNVLDVEGDRNVASDRSSQSISRPAESPRSPQAGSGVKGTSASISSSKMSETFTIDTSGSLLQAINEAKGALGLSDNSEGSVKTHRRKRSKDFNVSESSSHVKTHRRTRSKDYEWRKDIEYAGSNLKEKDHKKAWVKDAPSGEVHGIPIIDARKRHPSGSRPSSPAPSDISEKSQPERKRATVADMLEKFSGKSVSSFGGSLGANDNEPVFTSALPPRQKRTGSHEDISGESRRTPTKNMSPTYTERKRTPSNGSESDLSEISTSSAARQIDMDRKGTGGTAGIVSKLLQKLQNFSKSQEENLHQRTQKIKKKSTDSSGGEDGEPVIRRQRKKSESESEPVSMSERQITNSDSSSQSDDPQLGKKPYKTHRRSGSDQRVHIRHSSAPTTPSRLSGNQTTESTYTHKPQNLPSPNITIPDYVPHHPDYTPRPEPHRPTSGSSPSQYSPDYTSRPQSNPELTYGQPTPSNPDFTPRPESSNVKRTASFHGSHRQPEVTTPRRSGSEENLYNRSVNQQSNPMPSQQPFLSGMFTRKNRKPQSGSGNIHHIPILSGAQLQKQSKNPPS</sequence>
<feature type="compositionally biased region" description="Polar residues" evidence="1">
    <location>
        <begin position="733"/>
        <end position="763"/>
    </location>
</feature>
<evidence type="ECO:0000256" key="1">
    <source>
        <dbReference type="SAM" id="MobiDB-lite"/>
    </source>
</evidence>
<evidence type="ECO:0000259" key="2">
    <source>
        <dbReference type="PROSITE" id="PS50853"/>
    </source>
</evidence>
<feature type="compositionally biased region" description="Low complexity" evidence="1">
    <location>
        <begin position="861"/>
        <end position="872"/>
    </location>
</feature>
<protein>
    <recommendedName>
        <fullName evidence="2">Fibronectin type-III domain-containing protein</fullName>
    </recommendedName>
</protein>
<evidence type="ECO:0000313" key="4">
    <source>
        <dbReference type="Proteomes" id="UP001186944"/>
    </source>
</evidence>
<feature type="region of interest" description="Disordered" evidence="1">
    <location>
        <begin position="421"/>
        <end position="630"/>
    </location>
</feature>
<evidence type="ECO:0000313" key="3">
    <source>
        <dbReference type="EMBL" id="KAK3099029.1"/>
    </source>
</evidence>
<dbReference type="PROSITE" id="PS50853">
    <property type="entry name" value="FN3"/>
    <property type="match status" value="1"/>
</dbReference>
<comment type="caution">
    <text evidence="3">The sequence shown here is derived from an EMBL/GenBank/DDBJ whole genome shotgun (WGS) entry which is preliminary data.</text>
</comment>
<dbReference type="InterPro" id="IPR013783">
    <property type="entry name" value="Ig-like_fold"/>
</dbReference>
<dbReference type="SMART" id="SM00060">
    <property type="entry name" value="FN3"/>
    <property type="match status" value="1"/>
</dbReference>
<feature type="compositionally biased region" description="Low complexity" evidence="1">
    <location>
        <begin position="687"/>
        <end position="707"/>
    </location>
</feature>
<proteinExistence type="predicted"/>
<dbReference type="SUPFAM" id="SSF49265">
    <property type="entry name" value="Fibronectin type III"/>
    <property type="match status" value="1"/>
</dbReference>
<feature type="compositionally biased region" description="Basic and acidic residues" evidence="1">
    <location>
        <begin position="303"/>
        <end position="319"/>
    </location>
</feature>
<feature type="compositionally biased region" description="Low complexity" evidence="1">
    <location>
        <begin position="603"/>
        <end position="614"/>
    </location>
</feature>
<keyword evidence="4" id="KW-1185">Reference proteome</keyword>
<feature type="compositionally biased region" description="Polar residues" evidence="1">
    <location>
        <begin position="842"/>
        <end position="860"/>
    </location>
</feature>
<accession>A0AA89BYE2</accession>
<feature type="compositionally biased region" description="Polar residues" evidence="1">
    <location>
        <begin position="377"/>
        <end position="398"/>
    </location>
</feature>